<dbReference type="InterPro" id="IPR014016">
    <property type="entry name" value="UvrD-like_ATP-bd"/>
</dbReference>
<dbReference type="PANTHER" id="PTHR11070:SF17">
    <property type="entry name" value="DNA HELICASE IV"/>
    <property type="match status" value="1"/>
</dbReference>
<keyword evidence="1 5" id="KW-0547">Nucleotide-binding</keyword>
<dbReference type="PROSITE" id="PS51198">
    <property type="entry name" value="UVRD_HELICASE_ATP_BIND"/>
    <property type="match status" value="1"/>
</dbReference>
<dbReference type="SUPFAM" id="SSF52540">
    <property type="entry name" value="P-loop containing nucleoside triphosphate hydrolases"/>
    <property type="match status" value="1"/>
</dbReference>
<dbReference type="Gene3D" id="3.40.50.300">
    <property type="entry name" value="P-loop containing nucleotide triphosphate hydrolases"/>
    <property type="match status" value="2"/>
</dbReference>
<name>A0A6N3E8E0_9FIRM</name>
<sequence length="852" mass="101647">MKVIFSEKLLKSIPKEKYNYILSEIKEFYQEYVEKEFNIRNMKHGWSVRRIIGTTNIQEIYKFRVNIKDRILFTYGKYIGLREEFSNSIVFLEFCNHDSQIIRARNINSTEYIEEKFDEQIDNIYCDYKYEINTSISRVVSINELIEMAEDNDERAIYYLNDEQFDLINRDIKPLFLFGSAGSGKTTISINKAYILSNNKLKVGYFTYSDNLVDEAQKIFNNICNNDDIHNNLINNKQVTFNCLNNYIIRKSQKTSIVNYEQFEIWINNILSKNINNKRVKLQPRDIFREIRGIIKGIIPIDWITIEIEVEKLSSEFVEYLIRNKYAMEKDNKILIKNACLADLNTKINNNIKLYKNKFMQDLDTIYCAIDEYIINNKIIDKQLYLNLPNRYSIFTYEEKVIIYDIAQRYQQWLESNNKFDENDIVRIALSKVIIEEKNKFDYIICDEIQDLTELQIYFLLKLVNDKNNILFCGDFNQTINPTFFDTGRIEAIYKIYNGMSNFKERIIKINYRSSKSIVRFANKLTTLKIYVLGKNKRNDYFEKSVRDSSGNIRLIKNCISKDELLSILKKRAYVDIIVGDDEEKYSLINNSKDNKLVFTVSDYKGLENEYIIGYNIISKFKEKWNEILYKNINSNNNELRYYFNLLYVLVTRARNNILLIEDDFNEELIKYFKEDIEVINEFDYKKLGLDRISTKDEHYKKALRLERKKQYIQAIESYKNADLNENELKQEVGRCEALQKILEGYYKEGAEELLKLKEYKYAMDSYLKCEDYLNVIKCGILGKMSYKEIENILSFIDLDIVDYVTERRNIIDWYEEFKKVYINYMEGELDLFSKNVDSIIETIDKIAIHNK</sequence>
<accession>A0A6N3E8E0</accession>
<evidence type="ECO:0000313" key="7">
    <source>
        <dbReference type="EMBL" id="VYU35011.1"/>
    </source>
</evidence>
<feature type="binding site" evidence="5">
    <location>
        <begin position="179"/>
        <end position="186"/>
    </location>
    <ligand>
        <name>ATP</name>
        <dbReference type="ChEBI" id="CHEBI:30616"/>
    </ligand>
</feature>
<dbReference type="InterPro" id="IPR027417">
    <property type="entry name" value="P-loop_NTPase"/>
</dbReference>
<dbReference type="GO" id="GO:0003677">
    <property type="term" value="F:DNA binding"/>
    <property type="evidence" value="ECO:0007669"/>
    <property type="project" value="InterPro"/>
</dbReference>
<keyword evidence="4 5" id="KW-0067">ATP-binding</keyword>
<evidence type="ECO:0000256" key="2">
    <source>
        <dbReference type="ARBA" id="ARBA00022801"/>
    </source>
</evidence>
<reference evidence="7" key="1">
    <citation type="submission" date="2019-11" db="EMBL/GenBank/DDBJ databases">
        <authorList>
            <person name="Feng L."/>
        </authorList>
    </citation>
    <scope>NUCLEOTIDE SEQUENCE</scope>
    <source>
        <strain evidence="7">IbartlettiiLFYP30</strain>
    </source>
</reference>
<protein>
    <submittedName>
        <fullName evidence="7">DNA-dependent helicase II</fullName>
    </submittedName>
</protein>
<dbReference type="PANTHER" id="PTHR11070">
    <property type="entry name" value="UVRD / RECB / PCRA DNA HELICASE FAMILY MEMBER"/>
    <property type="match status" value="1"/>
</dbReference>
<dbReference type="GO" id="GO:0000725">
    <property type="term" value="P:recombinational repair"/>
    <property type="evidence" value="ECO:0007669"/>
    <property type="project" value="TreeGrafter"/>
</dbReference>
<keyword evidence="2 5" id="KW-0378">Hydrolase</keyword>
<feature type="domain" description="UvrD-like helicase ATP-binding" evidence="6">
    <location>
        <begin position="158"/>
        <end position="515"/>
    </location>
</feature>
<gene>
    <name evidence="7" type="ORF">IBLFYP30_02432</name>
</gene>
<dbReference type="RefSeq" id="WP_156531071.1">
    <property type="nucleotide sequence ID" value="NZ_CACRUE010000033.1"/>
</dbReference>
<proteinExistence type="predicted"/>
<keyword evidence="3 5" id="KW-0347">Helicase</keyword>
<dbReference type="AlphaFoldDB" id="A0A6N3E8E0"/>
<dbReference type="GO" id="GO:0016787">
    <property type="term" value="F:hydrolase activity"/>
    <property type="evidence" value="ECO:0007669"/>
    <property type="project" value="UniProtKB-UniRule"/>
</dbReference>
<dbReference type="EMBL" id="CACRUE010000033">
    <property type="protein sequence ID" value="VYU35011.1"/>
    <property type="molecule type" value="Genomic_DNA"/>
</dbReference>
<organism evidence="7">
    <name type="scientific">Intestinibacter bartlettii</name>
    <dbReference type="NCBI Taxonomy" id="261299"/>
    <lineage>
        <taxon>Bacteria</taxon>
        <taxon>Bacillati</taxon>
        <taxon>Bacillota</taxon>
        <taxon>Clostridia</taxon>
        <taxon>Peptostreptococcales</taxon>
        <taxon>Peptostreptococcaceae</taxon>
        <taxon>Intestinibacter</taxon>
    </lineage>
</organism>
<dbReference type="InterPro" id="IPR000212">
    <property type="entry name" value="DNA_helicase_UvrD/REP"/>
</dbReference>
<evidence type="ECO:0000256" key="1">
    <source>
        <dbReference type="ARBA" id="ARBA00022741"/>
    </source>
</evidence>
<dbReference type="GO" id="GO:0005524">
    <property type="term" value="F:ATP binding"/>
    <property type="evidence" value="ECO:0007669"/>
    <property type="project" value="UniProtKB-UniRule"/>
</dbReference>
<evidence type="ECO:0000256" key="4">
    <source>
        <dbReference type="ARBA" id="ARBA00022840"/>
    </source>
</evidence>
<evidence type="ECO:0000256" key="5">
    <source>
        <dbReference type="PROSITE-ProRule" id="PRU00560"/>
    </source>
</evidence>
<dbReference type="Pfam" id="PF00580">
    <property type="entry name" value="UvrD-helicase"/>
    <property type="match status" value="1"/>
</dbReference>
<dbReference type="GO" id="GO:0005829">
    <property type="term" value="C:cytosol"/>
    <property type="evidence" value="ECO:0007669"/>
    <property type="project" value="TreeGrafter"/>
</dbReference>
<evidence type="ECO:0000256" key="3">
    <source>
        <dbReference type="ARBA" id="ARBA00022806"/>
    </source>
</evidence>
<dbReference type="GO" id="GO:0043138">
    <property type="term" value="F:3'-5' DNA helicase activity"/>
    <property type="evidence" value="ECO:0007669"/>
    <property type="project" value="TreeGrafter"/>
</dbReference>
<evidence type="ECO:0000259" key="6">
    <source>
        <dbReference type="PROSITE" id="PS51198"/>
    </source>
</evidence>